<evidence type="ECO:0000256" key="8">
    <source>
        <dbReference type="ARBA" id="ARBA00023027"/>
    </source>
</evidence>
<evidence type="ECO:0000256" key="9">
    <source>
        <dbReference type="ARBA" id="ARBA00048721"/>
    </source>
</evidence>
<dbReference type="OrthoDB" id="5295945at2"/>
<comment type="similarity">
    <text evidence="10">Belongs to the NadD family.</text>
</comment>
<feature type="domain" description="Cytidyltransferase-like" evidence="11">
    <location>
        <begin position="6"/>
        <end position="172"/>
    </location>
</feature>
<comment type="function">
    <text evidence="1 10">Catalyzes the reversible adenylation of nicotinate mononucleotide (NaMN) to nicotinic acid adenine dinucleotide (NaAD).</text>
</comment>
<dbReference type="InterPro" id="IPR004821">
    <property type="entry name" value="Cyt_trans-like"/>
</dbReference>
<comment type="pathway">
    <text evidence="2 10">Cofactor biosynthesis; NAD(+) biosynthesis; deamido-NAD(+) from nicotinate D-ribonucleotide: step 1/1.</text>
</comment>
<dbReference type="EC" id="2.7.7.18" evidence="10"/>
<gene>
    <name evidence="10 12" type="primary">nadD</name>
    <name evidence="12" type="ORF">NCTC13149_01405</name>
</gene>
<evidence type="ECO:0000256" key="6">
    <source>
        <dbReference type="ARBA" id="ARBA00022741"/>
    </source>
</evidence>
<dbReference type="AlphaFoldDB" id="A0A379C602"/>
<dbReference type="Pfam" id="PF01467">
    <property type="entry name" value="CTP_transf_like"/>
    <property type="match status" value="1"/>
</dbReference>
<evidence type="ECO:0000256" key="7">
    <source>
        <dbReference type="ARBA" id="ARBA00022840"/>
    </source>
</evidence>
<evidence type="ECO:0000256" key="10">
    <source>
        <dbReference type="HAMAP-Rule" id="MF_00244"/>
    </source>
</evidence>
<evidence type="ECO:0000256" key="3">
    <source>
        <dbReference type="ARBA" id="ARBA00022642"/>
    </source>
</evidence>
<keyword evidence="5 10" id="KW-0548">Nucleotidyltransferase</keyword>
<sequence length="200" mass="23497">MEKIGILGGSFNPIHYGHLMISEYLRDELNLDKVIYVPTGYSPHKINSISADIRYKMVEIAIKNNENFQISDVEAKSGEISYSVNTVKKLKENHPGEYFFLIGSDTIFQLKTWRKLEELSKEVHFVAALRPEYLERDKIDEEIKFLKKNFNTQITIINGPLYQVSSTELRDRMKTKKSVRYLIPDEVIRFIRENNLYRDE</sequence>
<dbReference type="UniPathway" id="UPA00253">
    <property type="reaction ID" value="UER00332"/>
</dbReference>
<keyword evidence="7 10" id="KW-0067">ATP-binding</keyword>
<dbReference type="Proteomes" id="UP000255517">
    <property type="component" value="Unassembled WGS sequence"/>
</dbReference>
<dbReference type="PANTHER" id="PTHR39321">
    <property type="entry name" value="NICOTINATE-NUCLEOTIDE ADENYLYLTRANSFERASE-RELATED"/>
    <property type="match status" value="1"/>
</dbReference>
<keyword evidence="6 10" id="KW-0547">Nucleotide-binding</keyword>
<dbReference type="EMBL" id="UGSZ01000001">
    <property type="protein sequence ID" value="SUB57561.1"/>
    <property type="molecule type" value="Genomic_DNA"/>
</dbReference>
<dbReference type="GO" id="GO:0005524">
    <property type="term" value="F:ATP binding"/>
    <property type="evidence" value="ECO:0007669"/>
    <property type="project" value="UniProtKB-KW"/>
</dbReference>
<comment type="catalytic activity">
    <reaction evidence="9 10">
        <text>nicotinate beta-D-ribonucleotide + ATP + H(+) = deamido-NAD(+) + diphosphate</text>
        <dbReference type="Rhea" id="RHEA:22860"/>
        <dbReference type="ChEBI" id="CHEBI:15378"/>
        <dbReference type="ChEBI" id="CHEBI:30616"/>
        <dbReference type="ChEBI" id="CHEBI:33019"/>
        <dbReference type="ChEBI" id="CHEBI:57502"/>
        <dbReference type="ChEBI" id="CHEBI:58437"/>
        <dbReference type="EC" id="2.7.7.18"/>
    </reaction>
</comment>
<keyword evidence="4 10" id="KW-0808">Transferase</keyword>
<dbReference type="InterPro" id="IPR005248">
    <property type="entry name" value="NadD/NMNAT"/>
</dbReference>
<evidence type="ECO:0000256" key="1">
    <source>
        <dbReference type="ARBA" id="ARBA00002324"/>
    </source>
</evidence>
<protein>
    <recommendedName>
        <fullName evidence="10">Probable nicotinate-nucleotide adenylyltransferase</fullName>
        <ecNumber evidence="10">2.7.7.18</ecNumber>
    </recommendedName>
    <alternativeName>
        <fullName evidence="10">Deamido-NAD(+) diphosphorylase</fullName>
    </alternativeName>
    <alternativeName>
        <fullName evidence="10">Deamido-NAD(+) pyrophosphorylase</fullName>
    </alternativeName>
    <alternativeName>
        <fullName evidence="10">Nicotinate mononucleotide adenylyltransferase</fullName>
        <shortName evidence="10">NaMN adenylyltransferase</shortName>
    </alternativeName>
</protein>
<dbReference type="GO" id="GO:0004515">
    <property type="term" value="F:nicotinate-nucleotide adenylyltransferase activity"/>
    <property type="evidence" value="ECO:0007669"/>
    <property type="project" value="UniProtKB-UniRule"/>
</dbReference>
<dbReference type="NCBIfam" id="TIGR00482">
    <property type="entry name" value="nicotinate (nicotinamide) nucleotide adenylyltransferase"/>
    <property type="match status" value="1"/>
</dbReference>
<dbReference type="STRING" id="1122949.GCA_000378725_01550"/>
<evidence type="ECO:0000313" key="12">
    <source>
        <dbReference type="EMBL" id="SUB57561.1"/>
    </source>
</evidence>
<evidence type="ECO:0000256" key="4">
    <source>
        <dbReference type="ARBA" id="ARBA00022679"/>
    </source>
</evidence>
<accession>A0A379C602</accession>
<evidence type="ECO:0000256" key="2">
    <source>
        <dbReference type="ARBA" id="ARBA00005019"/>
    </source>
</evidence>
<dbReference type="Gene3D" id="3.40.50.620">
    <property type="entry name" value="HUPs"/>
    <property type="match status" value="1"/>
</dbReference>
<dbReference type="NCBIfam" id="NF000840">
    <property type="entry name" value="PRK00071.1-3"/>
    <property type="match status" value="1"/>
</dbReference>
<name>A0A379C602_9FIRM</name>
<organism evidence="12 13">
    <name type="scientific">Peptoniphilus lacrimalis</name>
    <dbReference type="NCBI Taxonomy" id="33031"/>
    <lineage>
        <taxon>Bacteria</taxon>
        <taxon>Bacillati</taxon>
        <taxon>Bacillota</taxon>
        <taxon>Tissierellia</taxon>
        <taxon>Tissierellales</taxon>
        <taxon>Peptoniphilaceae</taxon>
        <taxon>Peptoniphilus</taxon>
    </lineage>
</organism>
<keyword evidence="3 10" id="KW-0662">Pyridine nucleotide biosynthesis</keyword>
<keyword evidence="8 10" id="KW-0520">NAD</keyword>
<dbReference type="SUPFAM" id="SSF52374">
    <property type="entry name" value="Nucleotidylyl transferase"/>
    <property type="match status" value="1"/>
</dbReference>
<proteinExistence type="inferred from homology"/>
<dbReference type="InterPro" id="IPR014729">
    <property type="entry name" value="Rossmann-like_a/b/a_fold"/>
</dbReference>
<dbReference type="HAMAP" id="MF_00244">
    <property type="entry name" value="NaMN_adenylyltr"/>
    <property type="match status" value="1"/>
</dbReference>
<evidence type="ECO:0000313" key="13">
    <source>
        <dbReference type="Proteomes" id="UP000255517"/>
    </source>
</evidence>
<dbReference type="RefSeq" id="WP_019035194.1">
    <property type="nucleotide sequence ID" value="NZ_UGSZ01000001.1"/>
</dbReference>
<evidence type="ECO:0000259" key="11">
    <source>
        <dbReference type="Pfam" id="PF01467"/>
    </source>
</evidence>
<dbReference type="PANTHER" id="PTHR39321:SF3">
    <property type="entry name" value="PHOSPHOPANTETHEINE ADENYLYLTRANSFERASE"/>
    <property type="match status" value="1"/>
</dbReference>
<dbReference type="CDD" id="cd02165">
    <property type="entry name" value="NMNAT"/>
    <property type="match status" value="1"/>
</dbReference>
<dbReference type="NCBIfam" id="TIGR00125">
    <property type="entry name" value="cyt_tran_rel"/>
    <property type="match status" value="1"/>
</dbReference>
<dbReference type="GO" id="GO:0009435">
    <property type="term" value="P:NAD+ biosynthetic process"/>
    <property type="evidence" value="ECO:0007669"/>
    <property type="project" value="UniProtKB-UniRule"/>
</dbReference>
<evidence type="ECO:0000256" key="5">
    <source>
        <dbReference type="ARBA" id="ARBA00022695"/>
    </source>
</evidence>
<reference evidence="12 13" key="1">
    <citation type="submission" date="2018-06" db="EMBL/GenBank/DDBJ databases">
        <authorList>
            <consortium name="Pathogen Informatics"/>
            <person name="Doyle S."/>
        </authorList>
    </citation>
    <scope>NUCLEOTIDE SEQUENCE [LARGE SCALE GENOMIC DNA]</scope>
    <source>
        <strain evidence="12 13">NCTC13149</strain>
    </source>
</reference>